<feature type="domain" description="Fumarylacetoacetase-like C-terminal" evidence="2">
    <location>
        <begin position="63"/>
        <end position="261"/>
    </location>
</feature>
<dbReference type="KEGG" id="mag:amb2875"/>
<keyword evidence="4" id="KW-1185">Reference proteome</keyword>
<sequence>MRISLECNRAPGWGVDLGRRAVHHSPHRIGTKEPPAVTTHLFELALPAVAVKGEAALYPVRRVFCVGRNYAGHAREMGGDPNREAPFYFTKPADALVPGGGDIPYPPGTANLHHEIELVVALSRSVYKCTPDEASTAIFGYAVGLDMTRRDLQFAARDKGRPWCLGKAFEFSAPISPLVRADAPKLAGSITLEVNGQIRQSGDLNEMIWSVPEVIAHLSQYYHLGAGDLIFTGTPEGVGPVVAGDVLRGAIEGVGELEVHITPER</sequence>
<evidence type="ECO:0000313" key="4">
    <source>
        <dbReference type="Proteomes" id="UP000007058"/>
    </source>
</evidence>
<proteinExistence type="predicted"/>
<dbReference type="Proteomes" id="UP000007058">
    <property type="component" value="Chromosome"/>
</dbReference>
<dbReference type="Gene3D" id="3.90.850.10">
    <property type="entry name" value="Fumarylacetoacetase-like, C-terminal domain"/>
    <property type="match status" value="1"/>
</dbReference>
<evidence type="ECO:0000313" key="3">
    <source>
        <dbReference type="EMBL" id="BAE51679.1"/>
    </source>
</evidence>
<dbReference type="GO" id="GO:0046872">
    <property type="term" value="F:metal ion binding"/>
    <property type="evidence" value="ECO:0007669"/>
    <property type="project" value="UniProtKB-KW"/>
</dbReference>
<dbReference type="PANTHER" id="PTHR11820:SF90">
    <property type="entry name" value="FLUTATHIONE S-TRANSFERASE"/>
    <property type="match status" value="1"/>
</dbReference>
<reference evidence="3 4" key="1">
    <citation type="journal article" date="2005" name="DNA Res.">
        <title>Complete genome sequence of the facultative anaerobic magnetotactic bacterium Magnetospirillum sp. strain AMB-1.</title>
        <authorList>
            <person name="Matsunaga T."/>
            <person name="Okamura Y."/>
            <person name="Fukuda Y."/>
            <person name="Wahyudi A.T."/>
            <person name="Murase Y."/>
            <person name="Takeyama H."/>
        </authorList>
    </citation>
    <scope>NUCLEOTIDE SEQUENCE [LARGE SCALE GENOMIC DNA]</scope>
    <source>
        <strain evidence="4">ATCC 700264 / AMB-1</strain>
    </source>
</reference>
<dbReference type="EMBL" id="AP007255">
    <property type="protein sequence ID" value="BAE51679.1"/>
    <property type="molecule type" value="Genomic_DNA"/>
</dbReference>
<evidence type="ECO:0000259" key="2">
    <source>
        <dbReference type="Pfam" id="PF01557"/>
    </source>
</evidence>
<protein>
    <submittedName>
        <fullName evidence="3">2-keto-4-pentenoate hydratase/2-oxohepta-3-ene-1,7-dioic acid hydratase</fullName>
    </submittedName>
</protein>
<dbReference type="PANTHER" id="PTHR11820">
    <property type="entry name" value="ACYLPYRUVASE"/>
    <property type="match status" value="1"/>
</dbReference>
<dbReference type="InterPro" id="IPR011234">
    <property type="entry name" value="Fumarylacetoacetase-like_C"/>
</dbReference>
<dbReference type="Pfam" id="PF01557">
    <property type="entry name" value="FAA_hydrolase"/>
    <property type="match status" value="1"/>
</dbReference>
<dbReference type="InterPro" id="IPR036663">
    <property type="entry name" value="Fumarylacetoacetase_C_sf"/>
</dbReference>
<evidence type="ECO:0000256" key="1">
    <source>
        <dbReference type="ARBA" id="ARBA00022723"/>
    </source>
</evidence>
<gene>
    <name evidence="3" type="ordered locus">amb2875</name>
</gene>
<dbReference type="GO" id="GO:0018773">
    <property type="term" value="F:acetylpyruvate hydrolase activity"/>
    <property type="evidence" value="ECO:0007669"/>
    <property type="project" value="TreeGrafter"/>
</dbReference>
<accession>Q2W396</accession>
<dbReference type="AlphaFoldDB" id="Q2W396"/>
<keyword evidence="1" id="KW-0479">Metal-binding</keyword>
<name>Q2W396_PARM1</name>
<dbReference type="SUPFAM" id="SSF56529">
    <property type="entry name" value="FAH"/>
    <property type="match status" value="1"/>
</dbReference>
<organism evidence="3 4">
    <name type="scientific">Paramagnetospirillum magneticum (strain ATCC 700264 / AMB-1)</name>
    <name type="common">Magnetospirillum magneticum</name>
    <dbReference type="NCBI Taxonomy" id="342108"/>
    <lineage>
        <taxon>Bacteria</taxon>
        <taxon>Pseudomonadati</taxon>
        <taxon>Pseudomonadota</taxon>
        <taxon>Alphaproteobacteria</taxon>
        <taxon>Rhodospirillales</taxon>
        <taxon>Magnetospirillaceae</taxon>
        <taxon>Paramagnetospirillum</taxon>
    </lineage>
</organism>
<dbReference type="STRING" id="342108.amb2875"/>
<dbReference type="HOGENOM" id="CLU_028458_5_1_5"/>